<sequence length="105" mass="11556">MKNGQTTSSIISTASNQITDETNKATVSANTHKLQHVLLYFSFLAIAIDTDNRNITESSESESSSTSTLSRSTGINRTMTDTNNTQTVTQCIGYNHLQHPLYNLK</sequence>
<feature type="compositionally biased region" description="Low complexity" evidence="1">
    <location>
        <begin position="56"/>
        <end position="82"/>
    </location>
</feature>
<feature type="region of interest" description="Disordered" evidence="1">
    <location>
        <begin position="1"/>
        <end position="21"/>
    </location>
</feature>
<accession>A0A0C2N9I0</accession>
<protein>
    <submittedName>
        <fullName evidence="3">Uncharacterized protein</fullName>
    </submittedName>
</protein>
<feature type="region of interest" description="Disordered" evidence="1">
    <location>
        <begin position="54"/>
        <end position="82"/>
    </location>
</feature>
<organism evidence="3 4">
    <name type="scientific">Thelohanellus kitauei</name>
    <name type="common">Myxosporean</name>
    <dbReference type="NCBI Taxonomy" id="669202"/>
    <lineage>
        <taxon>Eukaryota</taxon>
        <taxon>Metazoa</taxon>
        <taxon>Cnidaria</taxon>
        <taxon>Myxozoa</taxon>
        <taxon>Myxosporea</taxon>
        <taxon>Bivalvulida</taxon>
        <taxon>Platysporina</taxon>
        <taxon>Myxobolidae</taxon>
        <taxon>Thelohanellus</taxon>
    </lineage>
</organism>
<dbReference type="AlphaFoldDB" id="A0A0C2N9I0"/>
<proteinExistence type="predicted"/>
<evidence type="ECO:0000313" key="4">
    <source>
        <dbReference type="Proteomes" id="UP000031668"/>
    </source>
</evidence>
<dbReference type="Proteomes" id="UP000031668">
    <property type="component" value="Unassembled WGS sequence"/>
</dbReference>
<dbReference type="EMBL" id="JWZT01003103">
    <property type="protein sequence ID" value="KII67748.1"/>
    <property type="molecule type" value="Genomic_DNA"/>
</dbReference>
<keyword evidence="4" id="KW-1185">Reference proteome</keyword>
<evidence type="ECO:0000256" key="1">
    <source>
        <dbReference type="SAM" id="MobiDB-lite"/>
    </source>
</evidence>
<evidence type="ECO:0000313" key="3">
    <source>
        <dbReference type="EMBL" id="KII70567.1"/>
    </source>
</evidence>
<dbReference type="EMBL" id="JWZT01002018">
    <property type="protein sequence ID" value="KII70567.1"/>
    <property type="molecule type" value="Genomic_DNA"/>
</dbReference>
<comment type="caution">
    <text evidence="3">The sequence shown here is derived from an EMBL/GenBank/DDBJ whole genome shotgun (WGS) entry which is preliminary data.</text>
</comment>
<evidence type="ECO:0000313" key="2">
    <source>
        <dbReference type="EMBL" id="KII67748.1"/>
    </source>
</evidence>
<reference evidence="3 4" key="1">
    <citation type="journal article" date="2014" name="Genome Biol. Evol.">
        <title>The genome of the myxosporean Thelohanellus kitauei shows adaptations to nutrient acquisition within its fish host.</title>
        <authorList>
            <person name="Yang Y."/>
            <person name="Xiong J."/>
            <person name="Zhou Z."/>
            <person name="Huo F."/>
            <person name="Miao W."/>
            <person name="Ran C."/>
            <person name="Liu Y."/>
            <person name="Zhang J."/>
            <person name="Feng J."/>
            <person name="Wang M."/>
            <person name="Wang M."/>
            <person name="Wang L."/>
            <person name="Yao B."/>
        </authorList>
    </citation>
    <scope>NUCLEOTIDE SEQUENCE [LARGE SCALE GENOMIC DNA]</scope>
    <source>
        <strain evidence="3">Wuqing</strain>
    </source>
</reference>
<name>A0A0C2N9I0_THEKT</name>
<gene>
    <name evidence="3" type="ORF">RF11_04926</name>
    <name evidence="2" type="ORF">RF11_08372</name>
</gene>